<comment type="caution">
    <text evidence="2">The sequence shown here is derived from an EMBL/GenBank/DDBJ whole genome shotgun (WGS) entry which is preliminary data.</text>
</comment>
<feature type="region of interest" description="Disordered" evidence="1">
    <location>
        <begin position="390"/>
        <end position="517"/>
    </location>
</feature>
<feature type="compositionally biased region" description="Basic and acidic residues" evidence="1">
    <location>
        <begin position="13"/>
        <end position="24"/>
    </location>
</feature>
<feature type="region of interest" description="Disordered" evidence="1">
    <location>
        <begin position="87"/>
        <end position="158"/>
    </location>
</feature>
<feature type="compositionally biased region" description="Basic and acidic residues" evidence="1">
    <location>
        <begin position="399"/>
        <end position="410"/>
    </location>
</feature>
<feature type="compositionally biased region" description="Low complexity" evidence="1">
    <location>
        <begin position="87"/>
        <end position="96"/>
    </location>
</feature>
<accession>A0AAN8PR68</accession>
<dbReference type="EMBL" id="JAZGQO010000007">
    <property type="protein sequence ID" value="KAK6180823.1"/>
    <property type="molecule type" value="Genomic_DNA"/>
</dbReference>
<sequence length="565" mass="63310">MAMTGPTSVLDSGSREDCHILRDRVTRRRSPGPQPVRPVSTEDEDILYRYPQPYRTSFSATLKLERGKRTDRSRSLSPATSLLSAHSNLTILSTKSSKSHKKGGRNRSKSPKRVTYNNQVTIRQSGKTDSILTGLSNPEYESSPNPFSSSTPHYMNNLSKSEDYEKDYSSQLREISQQIMEWSPLSSGKTSPSSLVKEQIDVESNLNNVRPNLSNSVRSPVRVTVDKCDDKENWTYPVKTLDDPSPKNRMNISREYVHDRTISYRKAVQDQYSDDFGPSEDSGIDTKSPESQKDNLNTLPTGSKGDDSPSSAHLMPHKRGNSFTNFFRRISPHLNRRKSRDKHKSGNGSAQSLSNTSDCGSVSFDTDYCTDSGQEKRMSRSKVRHSLMKLIGRSKSKSKNKDLDANKDDNLTDNGSETQVLNNKQQFPASTNRILKSIERNTLSDKDIHQKMKENHRHGDVPSNRYGPVKTSPDTTSSSNEMSQYMNESYSSQDHGVNLDMSGQSSDYKVEPPRSLDVLPPRTVKVLQSSVMSSSNSGDESIGECSLDVNMTTGMLKLYILLKFV</sequence>
<feature type="compositionally biased region" description="Polar residues" evidence="1">
    <location>
        <begin position="1"/>
        <end position="11"/>
    </location>
</feature>
<feature type="compositionally biased region" description="Basic and acidic residues" evidence="1">
    <location>
        <begin position="436"/>
        <end position="460"/>
    </location>
</feature>
<feature type="compositionally biased region" description="Polar residues" evidence="1">
    <location>
        <begin position="415"/>
        <end position="434"/>
    </location>
</feature>
<keyword evidence="3" id="KW-1185">Reference proteome</keyword>
<proteinExistence type="predicted"/>
<protein>
    <submittedName>
        <fullName evidence="2">Uncharacterized protein</fullName>
    </submittedName>
</protein>
<feature type="compositionally biased region" description="Basic residues" evidence="1">
    <location>
        <begin position="97"/>
        <end position="112"/>
    </location>
</feature>
<dbReference type="Proteomes" id="UP001347796">
    <property type="component" value="Unassembled WGS sequence"/>
</dbReference>
<reference evidence="2 3" key="1">
    <citation type="submission" date="2024-01" db="EMBL/GenBank/DDBJ databases">
        <title>The genome of the rayed Mediterranean limpet Patella caerulea (Linnaeus, 1758).</title>
        <authorList>
            <person name="Anh-Thu Weber A."/>
            <person name="Halstead-Nussloch G."/>
        </authorList>
    </citation>
    <scope>NUCLEOTIDE SEQUENCE [LARGE SCALE GENOMIC DNA]</scope>
    <source>
        <strain evidence="2">AATW-2023a</strain>
        <tissue evidence="2">Whole specimen</tissue>
    </source>
</reference>
<name>A0AAN8PR68_PATCE</name>
<feature type="region of interest" description="Disordered" evidence="1">
    <location>
        <begin position="1"/>
        <end position="50"/>
    </location>
</feature>
<feature type="compositionally biased region" description="Basic residues" evidence="1">
    <location>
        <begin position="330"/>
        <end position="345"/>
    </location>
</feature>
<feature type="compositionally biased region" description="Polar residues" evidence="1">
    <location>
        <begin position="346"/>
        <end position="358"/>
    </location>
</feature>
<gene>
    <name evidence="2" type="ORF">SNE40_008806</name>
</gene>
<organism evidence="2 3">
    <name type="scientific">Patella caerulea</name>
    <name type="common">Rayed Mediterranean limpet</name>
    <dbReference type="NCBI Taxonomy" id="87958"/>
    <lineage>
        <taxon>Eukaryota</taxon>
        <taxon>Metazoa</taxon>
        <taxon>Spiralia</taxon>
        <taxon>Lophotrochozoa</taxon>
        <taxon>Mollusca</taxon>
        <taxon>Gastropoda</taxon>
        <taxon>Patellogastropoda</taxon>
        <taxon>Patelloidea</taxon>
        <taxon>Patellidae</taxon>
        <taxon>Patella</taxon>
    </lineage>
</organism>
<feature type="region of interest" description="Disordered" evidence="1">
    <location>
        <begin position="269"/>
        <end position="358"/>
    </location>
</feature>
<dbReference type="AlphaFoldDB" id="A0AAN8PR68"/>
<evidence type="ECO:0000313" key="3">
    <source>
        <dbReference type="Proteomes" id="UP001347796"/>
    </source>
</evidence>
<feature type="compositionally biased region" description="Polar residues" evidence="1">
    <location>
        <begin position="472"/>
        <end position="507"/>
    </location>
</feature>
<evidence type="ECO:0000256" key="1">
    <source>
        <dbReference type="SAM" id="MobiDB-lite"/>
    </source>
</evidence>
<feature type="compositionally biased region" description="Polar residues" evidence="1">
    <location>
        <begin position="115"/>
        <end position="158"/>
    </location>
</feature>
<evidence type="ECO:0000313" key="2">
    <source>
        <dbReference type="EMBL" id="KAK6180823.1"/>
    </source>
</evidence>